<dbReference type="Pfam" id="PF01594">
    <property type="entry name" value="AI-2E_transport"/>
    <property type="match status" value="1"/>
</dbReference>
<feature type="transmembrane region" description="Helical" evidence="6">
    <location>
        <begin position="12"/>
        <end position="29"/>
    </location>
</feature>
<feature type="transmembrane region" description="Helical" evidence="6">
    <location>
        <begin position="220"/>
        <end position="242"/>
    </location>
</feature>
<evidence type="ECO:0000256" key="6">
    <source>
        <dbReference type="SAM" id="Phobius"/>
    </source>
</evidence>
<organism evidence="7 8">
    <name type="scientific">Candidatus Caccovicinus merdipullorum</name>
    <dbReference type="NCBI Taxonomy" id="2840724"/>
    <lineage>
        <taxon>Bacteria</taxon>
        <taxon>Bacillati</taxon>
        <taxon>Bacillota</taxon>
        <taxon>Clostridia</taxon>
        <taxon>Eubacteriales</taxon>
        <taxon>Candidatus Caccovicinus</taxon>
    </lineage>
</organism>
<evidence type="ECO:0000256" key="3">
    <source>
        <dbReference type="ARBA" id="ARBA00022692"/>
    </source>
</evidence>
<gene>
    <name evidence="7" type="ORF">IAB60_02000</name>
</gene>
<evidence type="ECO:0000313" key="8">
    <source>
        <dbReference type="Proteomes" id="UP000886860"/>
    </source>
</evidence>
<evidence type="ECO:0000256" key="2">
    <source>
        <dbReference type="ARBA" id="ARBA00009773"/>
    </source>
</evidence>
<evidence type="ECO:0000313" key="7">
    <source>
        <dbReference type="EMBL" id="HIT40863.1"/>
    </source>
</evidence>
<comment type="caution">
    <text evidence="7">The sequence shown here is derived from an EMBL/GenBank/DDBJ whole genome shotgun (WGS) entry which is preliminary data.</text>
</comment>
<feature type="transmembrane region" description="Helical" evidence="6">
    <location>
        <begin position="248"/>
        <end position="270"/>
    </location>
</feature>
<feature type="non-terminal residue" evidence="7">
    <location>
        <position position="271"/>
    </location>
</feature>
<dbReference type="EMBL" id="DVKS01000037">
    <property type="protein sequence ID" value="HIT40863.1"/>
    <property type="molecule type" value="Genomic_DNA"/>
</dbReference>
<keyword evidence="3 6" id="KW-0812">Transmembrane</keyword>
<feature type="transmembrane region" description="Helical" evidence="6">
    <location>
        <begin position="35"/>
        <end position="55"/>
    </location>
</feature>
<reference evidence="7" key="2">
    <citation type="journal article" date="2021" name="PeerJ">
        <title>Extensive microbial diversity within the chicken gut microbiome revealed by metagenomics and culture.</title>
        <authorList>
            <person name="Gilroy R."/>
            <person name="Ravi A."/>
            <person name="Getino M."/>
            <person name="Pursley I."/>
            <person name="Horton D.L."/>
            <person name="Alikhan N.F."/>
            <person name="Baker D."/>
            <person name="Gharbi K."/>
            <person name="Hall N."/>
            <person name="Watson M."/>
            <person name="Adriaenssens E.M."/>
            <person name="Foster-Nyarko E."/>
            <person name="Jarju S."/>
            <person name="Secka A."/>
            <person name="Antonio M."/>
            <person name="Oren A."/>
            <person name="Chaudhuri R.R."/>
            <person name="La Ragione R."/>
            <person name="Hildebrand F."/>
            <person name="Pallen M.J."/>
        </authorList>
    </citation>
    <scope>NUCLEOTIDE SEQUENCE</scope>
    <source>
        <strain evidence="7">CHK123-3438</strain>
    </source>
</reference>
<keyword evidence="4 6" id="KW-1133">Transmembrane helix</keyword>
<comment type="subcellular location">
    <subcellularLocation>
        <location evidence="1">Membrane</location>
        <topology evidence="1">Multi-pass membrane protein</topology>
    </subcellularLocation>
</comment>
<comment type="similarity">
    <text evidence="2">Belongs to the autoinducer-2 exporter (AI-2E) (TC 2.A.86) family.</text>
</comment>
<dbReference type="AlphaFoldDB" id="A0A9D1GGY7"/>
<name>A0A9D1GGY7_9FIRM</name>
<dbReference type="InterPro" id="IPR002549">
    <property type="entry name" value="AI-2E-like"/>
</dbReference>
<protein>
    <submittedName>
        <fullName evidence="7">AI-2E family transporter</fullName>
    </submittedName>
</protein>
<evidence type="ECO:0000256" key="5">
    <source>
        <dbReference type="ARBA" id="ARBA00023136"/>
    </source>
</evidence>
<accession>A0A9D1GGY7</accession>
<dbReference type="GO" id="GO:0016020">
    <property type="term" value="C:membrane"/>
    <property type="evidence" value="ECO:0007669"/>
    <property type="project" value="UniProtKB-SubCell"/>
</dbReference>
<proteinExistence type="inferred from homology"/>
<evidence type="ECO:0000256" key="4">
    <source>
        <dbReference type="ARBA" id="ARBA00022989"/>
    </source>
</evidence>
<dbReference type="Proteomes" id="UP000886860">
    <property type="component" value="Unassembled WGS sequence"/>
</dbReference>
<feature type="transmembrane region" description="Helical" evidence="6">
    <location>
        <begin position="165"/>
        <end position="184"/>
    </location>
</feature>
<keyword evidence="5 6" id="KW-0472">Membrane</keyword>
<evidence type="ECO:0000256" key="1">
    <source>
        <dbReference type="ARBA" id="ARBA00004141"/>
    </source>
</evidence>
<reference evidence="7" key="1">
    <citation type="submission" date="2020-10" db="EMBL/GenBank/DDBJ databases">
        <authorList>
            <person name="Gilroy R."/>
        </authorList>
    </citation>
    <scope>NUCLEOTIDE SEQUENCE</scope>
    <source>
        <strain evidence="7">CHK123-3438</strain>
    </source>
</reference>
<sequence length="271" mass="30423">MERLARMTRYLLNILIPAAGWILLCTLGPRLLRFFLPFVVGWILAMIANPLVRFLERRLRIARGHSSVLIIVLVLAALVGLIYLVSARVITECADLIRDLPELFDTAKEEVMKALDRIDDLFVYFPSGVQDFFDQFGENLGGYLSSLVEKIATPTVTVAGNVAKGIPAALVNFVIVLLSSYFFIAERYKLMVKLHRWTPQWIKEYMVFLRSDAKRLIGGYFLAQFRIMFVVAFVLAAGFFVLGVEYGAVFAVLIALLDFLPMFGTGTALAP</sequence>
<feature type="transmembrane region" description="Helical" evidence="6">
    <location>
        <begin position="67"/>
        <end position="86"/>
    </location>
</feature>